<dbReference type="EMBL" id="JADIMB010000001">
    <property type="protein sequence ID" value="MBO8470168.1"/>
    <property type="molecule type" value="Genomic_DNA"/>
</dbReference>
<organism evidence="2 3">
    <name type="scientific">Candidatus Cryptobacteroides faecavium</name>
    <dbReference type="NCBI Taxonomy" id="2840762"/>
    <lineage>
        <taxon>Bacteria</taxon>
        <taxon>Pseudomonadati</taxon>
        <taxon>Bacteroidota</taxon>
        <taxon>Bacteroidia</taxon>
        <taxon>Bacteroidales</taxon>
        <taxon>Candidatus Cryptobacteroides</taxon>
    </lineage>
</organism>
<evidence type="ECO:0000259" key="1">
    <source>
        <dbReference type="Pfam" id="PF04765"/>
    </source>
</evidence>
<dbReference type="AlphaFoldDB" id="A0A9D9ICN7"/>
<dbReference type="Pfam" id="PF04765">
    <property type="entry name" value="TOD1_MUCI70"/>
    <property type="match status" value="1"/>
</dbReference>
<comment type="caution">
    <text evidence="2">The sequence shown here is derived from an EMBL/GenBank/DDBJ whole genome shotgun (WGS) entry which is preliminary data.</text>
</comment>
<evidence type="ECO:0000313" key="2">
    <source>
        <dbReference type="EMBL" id="MBO8470168.1"/>
    </source>
</evidence>
<protein>
    <submittedName>
        <fullName evidence="2">DUF616 domain-containing protein</fullName>
    </submittedName>
</protein>
<sequence>MKNAVIYTCITGDYDCLMEPGAADPDFDYICFVEKGKKTAGRSGIWEIRETDFSLDDKTVLSRYPKINPHILLPEYEYSVWIDGNIVISDMYFYDIVRQKIRSGVLYSGMKHWARDCAYDEVAKCIDARVDSRIRLIKALAFLKKNHFPKHYGMYENNVIFRRHNAPEIMEFDTLWWQMFTDYTHRDQILHPYCMMKCGIDFDFLLPPPYCARNHWSLKYTDHVADRKLYWHRNIFNKTANFFIKLFI</sequence>
<reference evidence="2" key="2">
    <citation type="journal article" date="2021" name="PeerJ">
        <title>Extensive microbial diversity within the chicken gut microbiome revealed by metagenomics and culture.</title>
        <authorList>
            <person name="Gilroy R."/>
            <person name="Ravi A."/>
            <person name="Getino M."/>
            <person name="Pursley I."/>
            <person name="Horton D.L."/>
            <person name="Alikhan N.F."/>
            <person name="Baker D."/>
            <person name="Gharbi K."/>
            <person name="Hall N."/>
            <person name="Watson M."/>
            <person name="Adriaenssens E.M."/>
            <person name="Foster-Nyarko E."/>
            <person name="Jarju S."/>
            <person name="Secka A."/>
            <person name="Antonio M."/>
            <person name="Oren A."/>
            <person name="Chaudhuri R.R."/>
            <person name="La Ragione R."/>
            <person name="Hildebrand F."/>
            <person name="Pallen M.J."/>
        </authorList>
    </citation>
    <scope>NUCLEOTIDE SEQUENCE</scope>
    <source>
        <strain evidence="2">B2-22910</strain>
    </source>
</reference>
<reference evidence="2" key="1">
    <citation type="submission" date="2020-10" db="EMBL/GenBank/DDBJ databases">
        <authorList>
            <person name="Gilroy R."/>
        </authorList>
    </citation>
    <scope>NUCLEOTIDE SEQUENCE</scope>
    <source>
        <strain evidence="2">B2-22910</strain>
    </source>
</reference>
<dbReference type="Proteomes" id="UP000823603">
    <property type="component" value="Unassembled WGS sequence"/>
</dbReference>
<dbReference type="InterPro" id="IPR048354">
    <property type="entry name" value="TOD1_MUCI70_glycTrfase_dom"/>
</dbReference>
<name>A0A9D9ICN7_9BACT</name>
<proteinExistence type="predicted"/>
<evidence type="ECO:0000313" key="3">
    <source>
        <dbReference type="Proteomes" id="UP000823603"/>
    </source>
</evidence>
<feature type="domain" description="TOD1/MUCI70 glycosyltransferase-like" evidence="1">
    <location>
        <begin position="37"/>
        <end position="199"/>
    </location>
</feature>
<gene>
    <name evidence="2" type="ORF">IAB82_00025</name>
</gene>
<accession>A0A9D9ICN7</accession>